<dbReference type="PANTHER" id="PTHR23272:SF161">
    <property type="entry name" value="ZINC FINGER BED DOMAIN-CONTAINING PROTEIN RICESLEEPER 1-LIKE"/>
    <property type="match status" value="1"/>
</dbReference>
<proteinExistence type="predicted"/>
<gene>
    <name evidence="4" type="ORF">RD792_005407</name>
</gene>
<evidence type="ECO:0000256" key="1">
    <source>
        <dbReference type="SAM" id="MobiDB-lite"/>
    </source>
</evidence>
<accession>A0ABR0DKU6</accession>
<keyword evidence="5" id="KW-1185">Reference proteome</keyword>
<dbReference type="Pfam" id="PF05699">
    <property type="entry name" value="Dimer_Tnp_hAT"/>
    <property type="match status" value="1"/>
</dbReference>
<evidence type="ECO:0000259" key="2">
    <source>
        <dbReference type="Pfam" id="PF05699"/>
    </source>
</evidence>
<protein>
    <submittedName>
        <fullName evidence="4">Uncharacterized protein</fullName>
    </submittedName>
</protein>
<evidence type="ECO:0000313" key="5">
    <source>
        <dbReference type="Proteomes" id="UP001291926"/>
    </source>
</evidence>
<organism evidence="4 5">
    <name type="scientific">Penstemon davidsonii</name>
    <dbReference type="NCBI Taxonomy" id="160366"/>
    <lineage>
        <taxon>Eukaryota</taxon>
        <taxon>Viridiplantae</taxon>
        <taxon>Streptophyta</taxon>
        <taxon>Embryophyta</taxon>
        <taxon>Tracheophyta</taxon>
        <taxon>Spermatophyta</taxon>
        <taxon>Magnoliopsida</taxon>
        <taxon>eudicotyledons</taxon>
        <taxon>Gunneridae</taxon>
        <taxon>Pentapetalae</taxon>
        <taxon>asterids</taxon>
        <taxon>lamiids</taxon>
        <taxon>Lamiales</taxon>
        <taxon>Plantaginaceae</taxon>
        <taxon>Cheloneae</taxon>
        <taxon>Penstemon</taxon>
    </lineage>
</organism>
<dbReference type="InterPro" id="IPR008906">
    <property type="entry name" value="HATC_C_dom"/>
</dbReference>
<reference evidence="4 5" key="1">
    <citation type="journal article" date="2023" name="bioRxiv">
        <title>Genome report: Whole genome sequence and annotation of Penstemon davidsonii.</title>
        <authorList>
            <person name="Ostevik K.L."/>
            <person name="Alabady M."/>
            <person name="Zhang M."/>
            <person name="Rausher M.D."/>
        </authorList>
    </citation>
    <scope>NUCLEOTIDE SEQUENCE [LARGE SCALE GENOMIC DNA]</scope>
    <source>
        <strain evidence="4">DNT005</strain>
        <tissue evidence="4">Whole leaf</tissue>
    </source>
</reference>
<dbReference type="PANTHER" id="PTHR23272">
    <property type="entry name" value="BED FINGER-RELATED"/>
    <property type="match status" value="1"/>
</dbReference>
<dbReference type="InterPro" id="IPR012337">
    <property type="entry name" value="RNaseH-like_sf"/>
</dbReference>
<feature type="domain" description="hAT-like transposase RNase-H fold" evidence="3">
    <location>
        <begin position="44"/>
        <end position="87"/>
    </location>
</feature>
<sequence length="153" mass="17193">MRMSMFYSEYDNSDLHHFVDHSDDNGEHENEEPKDEEVPDQPKVAVVFDPRFKMQIVEYFYGEIYGSNALPYIQRVHNSLDDLFFSYGGRINSSSNEVGTSIRATHFGKDSLSATTVAYEAAFSVGGRVLDESRACLLPDVVEALIVAADLID</sequence>
<feature type="region of interest" description="Disordered" evidence="1">
    <location>
        <begin position="16"/>
        <end position="41"/>
    </location>
</feature>
<dbReference type="Proteomes" id="UP001291926">
    <property type="component" value="Unassembled WGS sequence"/>
</dbReference>
<dbReference type="Pfam" id="PF14372">
    <property type="entry name" value="hAT-like_RNase-H"/>
    <property type="match status" value="1"/>
</dbReference>
<feature type="compositionally biased region" description="Acidic residues" evidence="1">
    <location>
        <begin position="29"/>
        <end position="39"/>
    </location>
</feature>
<evidence type="ECO:0000259" key="3">
    <source>
        <dbReference type="Pfam" id="PF14372"/>
    </source>
</evidence>
<feature type="domain" description="HAT C-terminal dimerisation" evidence="2">
    <location>
        <begin position="111"/>
        <end position="149"/>
    </location>
</feature>
<evidence type="ECO:0000313" key="4">
    <source>
        <dbReference type="EMBL" id="KAK4489595.1"/>
    </source>
</evidence>
<comment type="caution">
    <text evidence="4">The sequence shown here is derived from an EMBL/GenBank/DDBJ whole genome shotgun (WGS) entry which is preliminary data.</text>
</comment>
<dbReference type="SUPFAM" id="SSF53098">
    <property type="entry name" value="Ribonuclease H-like"/>
    <property type="match status" value="1"/>
</dbReference>
<feature type="compositionally biased region" description="Basic and acidic residues" evidence="1">
    <location>
        <begin position="16"/>
        <end position="28"/>
    </location>
</feature>
<dbReference type="InterPro" id="IPR025525">
    <property type="entry name" value="hAT-like_transposase_RNase-H"/>
</dbReference>
<dbReference type="EMBL" id="JAYDYQ010001088">
    <property type="protein sequence ID" value="KAK4489595.1"/>
    <property type="molecule type" value="Genomic_DNA"/>
</dbReference>
<name>A0ABR0DKU6_9LAMI</name>